<dbReference type="Proteomes" id="UP000029462">
    <property type="component" value="Unassembled WGS sequence"/>
</dbReference>
<proteinExistence type="predicted"/>
<evidence type="ECO:0000256" key="1">
    <source>
        <dbReference type="SAM" id="Phobius"/>
    </source>
</evidence>
<dbReference type="EMBL" id="BBMZ01000011">
    <property type="protein sequence ID" value="GAL58438.1"/>
    <property type="molecule type" value="Genomic_DNA"/>
</dbReference>
<organism evidence="2 3">
    <name type="scientific">Pseudescherichia vulneris NBRC 102420</name>
    <dbReference type="NCBI Taxonomy" id="1115515"/>
    <lineage>
        <taxon>Bacteria</taxon>
        <taxon>Pseudomonadati</taxon>
        <taxon>Pseudomonadota</taxon>
        <taxon>Gammaproteobacteria</taxon>
        <taxon>Enterobacterales</taxon>
        <taxon>Enterobacteriaceae</taxon>
        <taxon>Pseudescherichia</taxon>
    </lineage>
</organism>
<dbReference type="OrthoDB" id="9814116at2"/>
<reference evidence="2 3" key="1">
    <citation type="submission" date="2014-09" db="EMBL/GenBank/DDBJ databases">
        <title>Whole genome shotgun sequence of Escherichia vulneris NBRC 102420.</title>
        <authorList>
            <person name="Yoshida Y."/>
            <person name="Hosoyama A."/>
            <person name="Tsuchikane K."/>
            <person name="Ohji S."/>
            <person name="Ichikawa N."/>
            <person name="Kimura A."/>
            <person name="Yamazoe A."/>
            <person name="Ezaki T."/>
            <person name="Fujita N."/>
        </authorList>
    </citation>
    <scope>NUCLEOTIDE SEQUENCE [LARGE SCALE GENOMIC DNA]</scope>
    <source>
        <strain evidence="2 3">NBRC 102420</strain>
    </source>
</reference>
<feature type="transmembrane region" description="Helical" evidence="1">
    <location>
        <begin position="43"/>
        <end position="63"/>
    </location>
</feature>
<dbReference type="STRING" id="1115515.EV102420_11_00080"/>
<gene>
    <name evidence="2" type="ORF">EV102420_11_00080</name>
</gene>
<accession>A0A090V2W9</accession>
<sequence length="154" mass="17349">MKNFGWLLSLIGVLLGIYALLMDVTVPVGDGTNVVNFGLLSLRQNLVIIAGFLFLGGLIVSALRRKRNVPVVDFTELERIDAKYFVIQADGGERLDILAIDRVTLMLLGKYSKSSVSDIMLMNRPLIDKWLTSLPVELQKDFRRQLEIRLKENS</sequence>
<dbReference type="AlphaFoldDB" id="A0A090V2W9"/>
<keyword evidence="1" id="KW-0472">Membrane</keyword>
<keyword evidence="1" id="KW-0812">Transmembrane</keyword>
<evidence type="ECO:0000313" key="3">
    <source>
        <dbReference type="Proteomes" id="UP000029462"/>
    </source>
</evidence>
<keyword evidence="1" id="KW-1133">Transmembrane helix</keyword>
<comment type="caution">
    <text evidence="2">The sequence shown here is derived from an EMBL/GenBank/DDBJ whole genome shotgun (WGS) entry which is preliminary data.</text>
</comment>
<keyword evidence="3" id="KW-1185">Reference proteome</keyword>
<protein>
    <submittedName>
        <fullName evidence="2">Uncharacterized protein</fullName>
    </submittedName>
</protein>
<name>A0A090V2W9_PSEVU</name>
<dbReference type="RefSeq" id="WP_042391479.1">
    <property type="nucleotide sequence ID" value="NZ_BBMZ01000011.1"/>
</dbReference>
<evidence type="ECO:0000313" key="2">
    <source>
        <dbReference type="EMBL" id="GAL58438.1"/>
    </source>
</evidence>